<proteinExistence type="predicted"/>
<dbReference type="Proteomes" id="UP000481153">
    <property type="component" value="Unassembled WGS sequence"/>
</dbReference>
<gene>
    <name evidence="1" type="ORF">Ae201684_019111</name>
</gene>
<protein>
    <submittedName>
        <fullName evidence="1">Uncharacterized protein</fullName>
    </submittedName>
</protein>
<sequence>MVRCNFSIPVYDGTHVLIETLPNNYPVCVARSLNIVSNGTIWVQVQNPTGEVALLTPQTPIGVVTTLPHSYQEGSPLRFDHENPGVLTQQAYPGVISAVLDKTANKTTKPDSAKQEFPINWEGSSLDPLQRETLRQLLLEFDLFVTTSKAPGRTDRIRCTINTGDATPIKSAPFRVSQKEGELMEGEI</sequence>
<organism evidence="1 2">
    <name type="scientific">Aphanomyces euteiches</name>
    <dbReference type="NCBI Taxonomy" id="100861"/>
    <lineage>
        <taxon>Eukaryota</taxon>
        <taxon>Sar</taxon>
        <taxon>Stramenopiles</taxon>
        <taxon>Oomycota</taxon>
        <taxon>Saprolegniomycetes</taxon>
        <taxon>Saprolegniales</taxon>
        <taxon>Verrucalvaceae</taxon>
        <taxon>Aphanomyces</taxon>
    </lineage>
</organism>
<dbReference type="EMBL" id="VJMJ01000394">
    <property type="protein sequence ID" value="KAF0721505.1"/>
    <property type="molecule type" value="Genomic_DNA"/>
</dbReference>
<evidence type="ECO:0000313" key="1">
    <source>
        <dbReference type="EMBL" id="KAF0721505.1"/>
    </source>
</evidence>
<comment type="caution">
    <text evidence="1">The sequence shown here is derived from an EMBL/GenBank/DDBJ whole genome shotgun (WGS) entry which is preliminary data.</text>
</comment>
<dbReference type="VEuPathDB" id="FungiDB:AeMF1_007060"/>
<evidence type="ECO:0000313" key="2">
    <source>
        <dbReference type="Proteomes" id="UP000481153"/>
    </source>
</evidence>
<keyword evidence="2" id="KW-1185">Reference proteome</keyword>
<accession>A0A6G0W346</accession>
<dbReference type="AlphaFoldDB" id="A0A6G0W346"/>
<name>A0A6G0W346_9STRA</name>
<reference evidence="1 2" key="1">
    <citation type="submission" date="2019-07" db="EMBL/GenBank/DDBJ databases">
        <title>Genomics analysis of Aphanomyces spp. identifies a new class of oomycete effector associated with host adaptation.</title>
        <authorList>
            <person name="Gaulin E."/>
        </authorList>
    </citation>
    <scope>NUCLEOTIDE SEQUENCE [LARGE SCALE GENOMIC DNA]</scope>
    <source>
        <strain evidence="1 2">ATCC 201684</strain>
    </source>
</reference>